<organism evidence="5 6">
    <name type="scientific">Lentibacillus salicampi</name>
    <dbReference type="NCBI Taxonomy" id="175306"/>
    <lineage>
        <taxon>Bacteria</taxon>
        <taxon>Bacillati</taxon>
        <taxon>Bacillota</taxon>
        <taxon>Bacilli</taxon>
        <taxon>Bacillales</taxon>
        <taxon>Bacillaceae</taxon>
        <taxon>Lentibacillus</taxon>
    </lineage>
</organism>
<dbReference type="GO" id="GO:0003700">
    <property type="term" value="F:DNA-binding transcription factor activity"/>
    <property type="evidence" value="ECO:0007669"/>
    <property type="project" value="TreeGrafter"/>
</dbReference>
<dbReference type="PRINTS" id="PR00036">
    <property type="entry name" value="HTHLACI"/>
</dbReference>
<dbReference type="Pfam" id="PF00532">
    <property type="entry name" value="Peripla_BP_1"/>
    <property type="match status" value="1"/>
</dbReference>
<dbReference type="Gene3D" id="1.10.260.40">
    <property type="entry name" value="lambda repressor-like DNA-binding domains"/>
    <property type="match status" value="1"/>
</dbReference>
<evidence type="ECO:0000256" key="2">
    <source>
        <dbReference type="ARBA" id="ARBA00023125"/>
    </source>
</evidence>
<dbReference type="GO" id="GO:0000976">
    <property type="term" value="F:transcription cis-regulatory region binding"/>
    <property type="evidence" value="ECO:0007669"/>
    <property type="project" value="TreeGrafter"/>
</dbReference>
<name>A0A4Y9ABN9_9BACI</name>
<comment type="caution">
    <text evidence="5">The sequence shown here is derived from an EMBL/GenBank/DDBJ whole genome shotgun (WGS) entry which is preliminary data.</text>
</comment>
<dbReference type="SUPFAM" id="SSF53822">
    <property type="entry name" value="Periplasmic binding protein-like I"/>
    <property type="match status" value="1"/>
</dbReference>
<dbReference type="CDD" id="cd01392">
    <property type="entry name" value="HTH_LacI"/>
    <property type="match status" value="1"/>
</dbReference>
<dbReference type="PROSITE" id="PS50932">
    <property type="entry name" value="HTH_LACI_2"/>
    <property type="match status" value="1"/>
</dbReference>
<proteinExistence type="predicted"/>
<dbReference type="PANTHER" id="PTHR30146">
    <property type="entry name" value="LACI-RELATED TRANSCRIPTIONAL REPRESSOR"/>
    <property type="match status" value="1"/>
</dbReference>
<dbReference type="PROSITE" id="PS00356">
    <property type="entry name" value="HTH_LACI_1"/>
    <property type="match status" value="1"/>
</dbReference>
<dbReference type="OrthoDB" id="9798934at2"/>
<protein>
    <submittedName>
        <fullName evidence="5">LacI family DNA-binding transcriptional regulator</fullName>
    </submittedName>
</protein>
<evidence type="ECO:0000313" key="5">
    <source>
        <dbReference type="EMBL" id="TFJ92712.1"/>
    </source>
</evidence>
<dbReference type="EMBL" id="SRHY01000016">
    <property type="protein sequence ID" value="TFJ92712.1"/>
    <property type="molecule type" value="Genomic_DNA"/>
</dbReference>
<dbReference type="InterPro" id="IPR001761">
    <property type="entry name" value="Peripla_BP/Lac1_sug-bd_dom"/>
</dbReference>
<dbReference type="InterPro" id="IPR028082">
    <property type="entry name" value="Peripla_BP_I"/>
</dbReference>
<dbReference type="InterPro" id="IPR000843">
    <property type="entry name" value="HTH_LacI"/>
</dbReference>
<keyword evidence="3" id="KW-0804">Transcription</keyword>
<evidence type="ECO:0000313" key="6">
    <source>
        <dbReference type="Proteomes" id="UP000298484"/>
    </source>
</evidence>
<keyword evidence="2 5" id="KW-0238">DNA-binding</keyword>
<feature type="domain" description="HTH lacI-type" evidence="4">
    <location>
        <begin position="2"/>
        <end position="56"/>
    </location>
</feature>
<dbReference type="Proteomes" id="UP000298484">
    <property type="component" value="Unassembled WGS sequence"/>
</dbReference>
<evidence type="ECO:0000256" key="1">
    <source>
        <dbReference type="ARBA" id="ARBA00023015"/>
    </source>
</evidence>
<sequence>MANIKDIARLAGVSVSTVSRVLNNHPYVGDEKRNKVEQVIEELKFHQNLNAIHLVKGKTLTVGVIIPYIDHPYFQAMVGGVMKNAFMHNYSVLCCPTSYDKEEELKYLDMLKGKHLDGLIICSRSNDWDTIIPYTEYGPIVACERFEKLPCAYTDHYDAFLTGINYLIEEGHQKIGYCTGRKYSLSSKMRYAAFKAALTKIDQPIQYSWMFTDCYTMNDGKRIINKLRDLKSIPTAILTNGDEVAAGMISQAEMNGLKVPEELSIMGFDNNPMSEALGLTTLDSNIKEIGEQAFMLFYTDSNEQIKIPFKLVKRRTVSTLA</sequence>
<accession>A0A4Y9ABN9</accession>
<dbReference type="AlphaFoldDB" id="A0A4Y9ABN9"/>
<evidence type="ECO:0000259" key="4">
    <source>
        <dbReference type="PROSITE" id="PS50932"/>
    </source>
</evidence>
<dbReference type="SUPFAM" id="SSF47413">
    <property type="entry name" value="lambda repressor-like DNA-binding domains"/>
    <property type="match status" value="1"/>
</dbReference>
<evidence type="ECO:0000256" key="3">
    <source>
        <dbReference type="ARBA" id="ARBA00023163"/>
    </source>
</evidence>
<dbReference type="SMART" id="SM00354">
    <property type="entry name" value="HTH_LACI"/>
    <property type="match status" value="1"/>
</dbReference>
<gene>
    <name evidence="5" type="ORF">E4U82_10520</name>
</gene>
<dbReference type="Pfam" id="PF00356">
    <property type="entry name" value="LacI"/>
    <property type="match status" value="1"/>
</dbReference>
<dbReference type="PANTHER" id="PTHR30146:SF105">
    <property type="entry name" value="CATABOLITE CONTROL PROTEIN B"/>
    <property type="match status" value="1"/>
</dbReference>
<keyword evidence="6" id="KW-1185">Reference proteome</keyword>
<reference evidence="5 6" key="1">
    <citation type="submission" date="2019-03" db="EMBL/GenBank/DDBJ databases">
        <title>Genome sequence of Lentibacillus salicampi ATCC BAA-719.</title>
        <authorList>
            <person name="Maclea K.S."/>
            <person name="Simoes Junior M."/>
        </authorList>
    </citation>
    <scope>NUCLEOTIDE SEQUENCE [LARGE SCALE GENOMIC DNA]</scope>
    <source>
        <strain evidence="5 6">ATCC BAA-719</strain>
    </source>
</reference>
<dbReference type="Gene3D" id="3.40.50.2300">
    <property type="match status" value="2"/>
</dbReference>
<dbReference type="RefSeq" id="WP_135110157.1">
    <property type="nucleotide sequence ID" value="NZ_SRHY01000016.1"/>
</dbReference>
<dbReference type="InterPro" id="IPR010982">
    <property type="entry name" value="Lambda_DNA-bd_dom_sf"/>
</dbReference>
<keyword evidence="1" id="KW-0805">Transcription regulation</keyword>
<dbReference type="CDD" id="cd06286">
    <property type="entry name" value="PBP1_CcpB-like"/>
    <property type="match status" value="1"/>
</dbReference>